<organism evidence="2 3">
    <name type="scientific">Pseudarthrobacter psychrotolerans</name>
    <dbReference type="NCBI Taxonomy" id="2697569"/>
    <lineage>
        <taxon>Bacteria</taxon>
        <taxon>Bacillati</taxon>
        <taxon>Actinomycetota</taxon>
        <taxon>Actinomycetes</taxon>
        <taxon>Micrococcales</taxon>
        <taxon>Micrococcaceae</taxon>
        <taxon>Pseudarthrobacter</taxon>
    </lineage>
</organism>
<dbReference type="Proteomes" id="UP000464186">
    <property type="component" value="Chromosome"/>
</dbReference>
<sequence>MNLERWKWDLLESGPAGAGHTVLLLPAGLCTAVFYEELMAEPKLAGVRLVAATLPGHGGSPAPDDVSIENYARLTCELAADVGCDAVVGHSFGATVALEMAASGGFSGPLVLLAPSFSREGEAKFFRALDRLSRVLAHLPYVAMLKLIPGEVKARPLSPDRRDVLVVELQKNDP</sequence>
<gene>
    <name evidence="2" type="ORF">GU243_21920</name>
</gene>
<dbReference type="InterPro" id="IPR029058">
    <property type="entry name" value="AB_hydrolase_fold"/>
</dbReference>
<dbReference type="GO" id="GO:0016787">
    <property type="term" value="F:hydrolase activity"/>
    <property type="evidence" value="ECO:0007669"/>
    <property type="project" value="UniProtKB-KW"/>
</dbReference>
<keyword evidence="2" id="KW-0378">Hydrolase</keyword>
<keyword evidence="3" id="KW-1185">Reference proteome</keyword>
<proteinExistence type="predicted"/>
<dbReference type="Pfam" id="PF12697">
    <property type="entry name" value="Abhydrolase_6"/>
    <property type="match status" value="1"/>
</dbReference>
<reference evidence="2 3" key="1">
    <citation type="submission" date="2020-01" db="EMBL/GenBank/DDBJ databases">
        <title>Pseudarthrobacter psychrotolerans sp. nov., isolated from antarctic soil.</title>
        <authorList>
            <person name="Shin Y."/>
            <person name="Park W."/>
        </authorList>
    </citation>
    <scope>NUCLEOTIDE SEQUENCE [LARGE SCALE GENOMIC DNA]</scope>
    <source>
        <strain evidence="2 3">YJ56</strain>
    </source>
</reference>
<dbReference type="KEGG" id="psey:GU243_21920"/>
<protein>
    <submittedName>
        <fullName evidence="2">Alpha/beta fold hydrolase</fullName>
    </submittedName>
</protein>
<dbReference type="EMBL" id="CP047898">
    <property type="protein sequence ID" value="QHK21881.1"/>
    <property type="molecule type" value="Genomic_DNA"/>
</dbReference>
<dbReference type="InterPro" id="IPR000073">
    <property type="entry name" value="AB_hydrolase_1"/>
</dbReference>
<dbReference type="Gene3D" id="3.40.50.1820">
    <property type="entry name" value="alpha/beta hydrolase"/>
    <property type="match status" value="1"/>
</dbReference>
<evidence type="ECO:0000313" key="3">
    <source>
        <dbReference type="Proteomes" id="UP000464186"/>
    </source>
</evidence>
<dbReference type="AlphaFoldDB" id="A0A6P1NXW2"/>
<evidence type="ECO:0000313" key="2">
    <source>
        <dbReference type="EMBL" id="QHK21881.1"/>
    </source>
</evidence>
<name>A0A6P1NXW2_9MICC</name>
<dbReference type="SUPFAM" id="SSF53474">
    <property type="entry name" value="alpha/beta-Hydrolases"/>
    <property type="match status" value="1"/>
</dbReference>
<accession>A0A6P1NXW2</accession>
<evidence type="ECO:0000259" key="1">
    <source>
        <dbReference type="Pfam" id="PF12697"/>
    </source>
</evidence>
<feature type="domain" description="AB hydrolase-1" evidence="1">
    <location>
        <begin position="22"/>
        <end position="142"/>
    </location>
</feature>